<keyword evidence="2" id="KW-0408">Iron</keyword>
<dbReference type="Proteomes" id="UP001595698">
    <property type="component" value="Unassembled WGS sequence"/>
</dbReference>
<comment type="caution">
    <text evidence="4">The sequence shown here is derived from an EMBL/GenBank/DDBJ whole genome shotgun (WGS) entry which is preliminary data.</text>
</comment>
<accession>A0ABV8EWB3</accession>
<dbReference type="InterPro" id="IPR040086">
    <property type="entry name" value="MJ0683-like"/>
</dbReference>
<reference evidence="5" key="1">
    <citation type="journal article" date="2019" name="Int. J. Syst. Evol. Microbiol.">
        <title>The Global Catalogue of Microorganisms (GCM) 10K type strain sequencing project: providing services to taxonomists for standard genome sequencing and annotation.</title>
        <authorList>
            <consortium name="The Broad Institute Genomics Platform"/>
            <consortium name="The Broad Institute Genome Sequencing Center for Infectious Disease"/>
            <person name="Wu L."/>
            <person name="Ma J."/>
        </authorList>
    </citation>
    <scope>NUCLEOTIDE SEQUENCE [LARGE SCALE GENOMIC DNA]</scope>
    <source>
        <strain evidence="5">TBRC 7912</strain>
    </source>
</reference>
<evidence type="ECO:0000256" key="1">
    <source>
        <dbReference type="ARBA" id="ARBA00022723"/>
    </source>
</evidence>
<dbReference type="PANTHER" id="PTHR43432:SF3">
    <property type="entry name" value="SLR0285 PROTEIN"/>
    <property type="match status" value="1"/>
</dbReference>
<evidence type="ECO:0000313" key="5">
    <source>
        <dbReference type="Proteomes" id="UP001595698"/>
    </source>
</evidence>
<dbReference type="EMBL" id="JBHSBC010000008">
    <property type="protein sequence ID" value="MFC3980349.1"/>
    <property type="molecule type" value="Genomic_DNA"/>
</dbReference>
<evidence type="ECO:0000256" key="2">
    <source>
        <dbReference type="ARBA" id="ARBA00023004"/>
    </source>
</evidence>
<protein>
    <submittedName>
        <fullName evidence="4">Radical SAM protein</fullName>
    </submittedName>
</protein>
<name>A0ABV8EWB3_9ACTN</name>
<organism evidence="4 5">
    <name type="scientific">Streptosporangium jomthongense</name>
    <dbReference type="NCBI Taxonomy" id="1193683"/>
    <lineage>
        <taxon>Bacteria</taxon>
        <taxon>Bacillati</taxon>
        <taxon>Actinomycetota</taxon>
        <taxon>Actinomycetes</taxon>
        <taxon>Streptosporangiales</taxon>
        <taxon>Streptosporangiaceae</taxon>
        <taxon>Streptosporangium</taxon>
    </lineage>
</organism>
<evidence type="ECO:0000256" key="3">
    <source>
        <dbReference type="ARBA" id="ARBA00023014"/>
    </source>
</evidence>
<keyword evidence="1" id="KW-0479">Metal-binding</keyword>
<dbReference type="PANTHER" id="PTHR43432">
    <property type="entry name" value="SLR0285 PROTEIN"/>
    <property type="match status" value="1"/>
</dbReference>
<sequence>RGVPSGVEMAPILPLLTDSPDQISATVRRVAAAEAVSLTPRVLRLPPGAREWYMAWVGEHHPGLVARYGELYAAGAEADPVYVRAVVGQVLQVAARYGLSPTRPEQPLPLALPAPTQISLL</sequence>
<keyword evidence="3" id="KW-0411">Iron-sulfur</keyword>
<feature type="non-terminal residue" evidence="4">
    <location>
        <position position="1"/>
    </location>
</feature>
<proteinExistence type="predicted"/>
<gene>
    <name evidence="4" type="ORF">ACFOYY_09470</name>
</gene>
<keyword evidence="5" id="KW-1185">Reference proteome</keyword>
<evidence type="ECO:0000313" key="4">
    <source>
        <dbReference type="EMBL" id="MFC3980349.1"/>
    </source>
</evidence>